<dbReference type="GO" id="GO:0005737">
    <property type="term" value="C:cytoplasm"/>
    <property type="evidence" value="ECO:0007669"/>
    <property type="project" value="TreeGrafter"/>
</dbReference>
<dbReference type="EMBL" id="UOEP01000204">
    <property type="protein sequence ID" value="VAW24088.1"/>
    <property type="molecule type" value="Genomic_DNA"/>
</dbReference>
<evidence type="ECO:0000256" key="1">
    <source>
        <dbReference type="ARBA" id="ARBA00023239"/>
    </source>
</evidence>
<dbReference type="InterPro" id="IPR006680">
    <property type="entry name" value="Amidohydro-rel"/>
</dbReference>
<gene>
    <name evidence="3" type="ORF">MNBD_BACTEROID01-2744</name>
</gene>
<name>A0A3B0U1B8_9ZZZZ</name>
<dbReference type="PANTHER" id="PTHR21240:SF28">
    <property type="entry name" value="ISO-OROTATE DECARBOXYLASE (EUROFUNG)"/>
    <property type="match status" value="1"/>
</dbReference>
<sequence>MNTKRKIAGFILGLMIIIISSCNTNQSPCSTDQKDNSDPENLLLKNFRPESLFKIPKTKVPKAMYPIIDAHAHVYAKTDEEIADWVKTMDEVGIEKTIILTQAVGKEFDSIYNEYAKYPERFDVWCGFDYTGYDKPGYGPDAVKELERCFKVGAKGVGELGDKGKGMAFSKKAKGLGMHFDDERLAPLLDKCGELGIPVSIHVADPIWMYEKMDSTNDGMMNAVTWRLDNQEGVTGHAEMLNILERAVKRHPKTTFVTCHLGNCSYDLNKLGSLFDKYPNLYADISARFSEVATIPRFAEKFYQKYQDRLLFGTDMGVSKKMYQTTFRILETDDEHFYIPHISSYHWPNNGLGLDSISLKKIYRENALKIF</sequence>
<protein>
    <recommendedName>
        <fullName evidence="2">Amidohydrolase-related domain-containing protein</fullName>
    </recommendedName>
</protein>
<accession>A0A3B0U1B8</accession>
<keyword evidence="1" id="KW-0456">Lyase</keyword>
<dbReference type="InterPro" id="IPR032465">
    <property type="entry name" value="ACMSD"/>
</dbReference>
<evidence type="ECO:0000313" key="3">
    <source>
        <dbReference type="EMBL" id="VAW24088.1"/>
    </source>
</evidence>
<reference evidence="3" key="1">
    <citation type="submission" date="2018-06" db="EMBL/GenBank/DDBJ databases">
        <authorList>
            <person name="Zhirakovskaya E."/>
        </authorList>
    </citation>
    <scope>NUCLEOTIDE SEQUENCE</scope>
</reference>
<evidence type="ECO:0000259" key="2">
    <source>
        <dbReference type="Pfam" id="PF04909"/>
    </source>
</evidence>
<dbReference type="GO" id="GO:0016787">
    <property type="term" value="F:hydrolase activity"/>
    <property type="evidence" value="ECO:0007669"/>
    <property type="project" value="InterPro"/>
</dbReference>
<dbReference type="PROSITE" id="PS51257">
    <property type="entry name" value="PROKAR_LIPOPROTEIN"/>
    <property type="match status" value="1"/>
</dbReference>
<organism evidence="3">
    <name type="scientific">hydrothermal vent metagenome</name>
    <dbReference type="NCBI Taxonomy" id="652676"/>
    <lineage>
        <taxon>unclassified sequences</taxon>
        <taxon>metagenomes</taxon>
        <taxon>ecological metagenomes</taxon>
    </lineage>
</organism>
<dbReference type="AlphaFoldDB" id="A0A3B0U1B8"/>
<dbReference type="Gene3D" id="3.20.20.140">
    <property type="entry name" value="Metal-dependent hydrolases"/>
    <property type="match status" value="1"/>
</dbReference>
<dbReference type="GO" id="GO:0019748">
    <property type="term" value="P:secondary metabolic process"/>
    <property type="evidence" value="ECO:0007669"/>
    <property type="project" value="TreeGrafter"/>
</dbReference>
<feature type="domain" description="Amidohydrolase-related" evidence="2">
    <location>
        <begin position="74"/>
        <end position="371"/>
    </location>
</feature>
<dbReference type="SUPFAM" id="SSF51556">
    <property type="entry name" value="Metallo-dependent hydrolases"/>
    <property type="match status" value="1"/>
</dbReference>
<dbReference type="GO" id="GO:0016831">
    <property type="term" value="F:carboxy-lyase activity"/>
    <property type="evidence" value="ECO:0007669"/>
    <property type="project" value="InterPro"/>
</dbReference>
<proteinExistence type="predicted"/>
<dbReference type="InterPro" id="IPR032466">
    <property type="entry name" value="Metal_Hydrolase"/>
</dbReference>
<dbReference type="Pfam" id="PF04909">
    <property type="entry name" value="Amidohydro_2"/>
    <property type="match status" value="1"/>
</dbReference>
<dbReference type="PANTHER" id="PTHR21240">
    <property type="entry name" value="2-AMINO-3-CARBOXYLMUCONATE-6-SEMIALDEHYDE DECARBOXYLASE"/>
    <property type="match status" value="1"/>
</dbReference>